<accession>A0ABN6AZT8</accession>
<evidence type="ECO:0000256" key="1">
    <source>
        <dbReference type="SAM" id="MobiDB-lite"/>
    </source>
</evidence>
<reference evidence="2 3" key="1">
    <citation type="journal article" date="2019" name="Emerg. Microbes Infect.">
        <title>Comprehensive subspecies identification of 175 nontuberculous mycobacteria species based on 7547 genomic profiles.</title>
        <authorList>
            <person name="Matsumoto Y."/>
            <person name="Kinjo T."/>
            <person name="Motooka D."/>
            <person name="Nabeya D."/>
            <person name="Jung N."/>
            <person name="Uechi K."/>
            <person name="Horii T."/>
            <person name="Iida T."/>
            <person name="Fujita J."/>
            <person name="Nakamura S."/>
        </authorList>
    </citation>
    <scope>NUCLEOTIDE SEQUENCE [LARGE SCALE GENOMIC DNA]</scope>
    <source>
        <strain evidence="2 3">JCM 12687</strain>
    </source>
</reference>
<name>A0ABN6AZT8_9MYCO</name>
<organism evidence="2 3">
    <name type="scientific">Mycobacterium branderi</name>
    <dbReference type="NCBI Taxonomy" id="43348"/>
    <lineage>
        <taxon>Bacteria</taxon>
        <taxon>Bacillati</taxon>
        <taxon>Actinomycetota</taxon>
        <taxon>Actinomycetes</taxon>
        <taxon>Mycobacteriales</taxon>
        <taxon>Mycobacteriaceae</taxon>
        <taxon>Mycobacterium</taxon>
    </lineage>
</organism>
<protein>
    <submittedName>
        <fullName evidence="2">Uncharacterized protein</fullName>
    </submittedName>
</protein>
<gene>
    <name evidence="2" type="ORF">MBRA_02140</name>
</gene>
<dbReference type="Proteomes" id="UP000467379">
    <property type="component" value="Chromosome"/>
</dbReference>
<keyword evidence="3" id="KW-1185">Reference proteome</keyword>
<dbReference type="EMBL" id="AP022606">
    <property type="protein sequence ID" value="BBZ10019.1"/>
    <property type="molecule type" value="Genomic_DNA"/>
</dbReference>
<feature type="region of interest" description="Disordered" evidence="1">
    <location>
        <begin position="102"/>
        <end position="122"/>
    </location>
</feature>
<dbReference type="RefSeq" id="WP_232080089.1">
    <property type="nucleotide sequence ID" value="NZ_AP022606.1"/>
</dbReference>
<sequence length="122" mass="12709">MTGTTDPRSSAHRIAIGSNKKPVTNGGTIMTVSASEPIVALNALRSCRSLLLEIRRDALTAATALSGARANRACELADKLADAQAHCERLAFIVEGDLRADAATPPTAGRQSPGRPAFRGKS</sequence>
<feature type="region of interest" description="Disordered" evidence="1">
    <location>
        <begin position="1"/>
        <end position="26"/>
    </location>
</feature>
<evidence type="ECO:0000313" key="2">
    <source>
        <dbReference type="EMBL" id="BBZ10019.1"/>
    </source>
</evidence>
<proteinExistence type="predicted"/>
<evidence type="ECO:0000313" key="3">
    <source>
        <dbReference type="Proteomes" id="UP000467379"/>
    </source>
</evidence>